<evidence type="ECO:0000313" key="2">
    <source>
        <dbReference type="Proteomes" id="UP000515518"/>
    </source>
</evidence>
<dbReference type="EMBL" id="CP050549">
    <property type="protein sequence ID" value="QND41813.1"/>
    <property type="molecule type" value="Genomic_DNA"/>
</dbReference>
<sequence>MKEDLAEAIKQRLLEDESCHDIVRKTMKSSRPRNLQDFIDGDGALYGMVRLTQLAEALGMRPEVTFRQRAA</sequence>
<reference evidence="2" key="1">
    <citation type="journal article" date="2020" name="Mol. Plant Microbe">
        <title>Rhizobial microsymbionts of the narrowly endemic Oxytropis species growing in Kamchatka are characterized by significant genetic diversity and possess a set of genes that are associated with T3SS and T6SS secretion systems and can affect the development of symbiosis.</title>
        <authorList>
            <person name="Safronova V."/>
            <person name="Guro P."/>
            <person name="Sazanova A."/>
            <person name="Kuznetsova I."/>
            <person name="Belimov A."/>
            <person name="Yakubov V."/>
            <person name="Chirak E."/>
            <person name="Afonin A."/>
            <person name="Gogolev Y."/>
            <person name="Andronov E."/>
            <person name="Tikhonovich I."/>
        </authorList>
    </citation>
    <scope>NUCLEOTIDE SEQUENCE [LARGE SCALE GENOMIC DNA]</scope>
    <source>
        <strain evidence="2">RCAM0610</strain>
    </source>
</reference>
<gene>
    <name evidence="1" type="ORF">HB770_04020</name>
</gene>
<protein>
    <submittedName>
        <fullName evidence="1">Uncharacterized protein</fullName>
    </submittedName>
</protein>
<dbReference type="Proteomes" id="UP000515518">
    <property type="component" value="Chromosome"/>
</dbReference>
<evidence type="ECO:0000313" key="1">
    <source>
        <dbReference type="EMBL" id="QND41813.1"/>
    </source>
</evidence>
<dbReference type="AlphaFoldDB" id="A0A7G6RHT1"/>
<accession>A0A7G6RHT1</accession>
<organism evidence="1 2">
    <name type="scientific">Rhizobium leguminosarum bv. viciae</name>
    <dbReference type="NCBI Taxonomy" id="387"/>
    <lineage>
        <taxon>Bacteria</taxon>
        <taxon>Pseudomonadati</taxon>
        <taxon>Pseudomonadota</taxon>
        <taxon>Alphaproteobacteria</taxon>
        <taxon>Hyphomicrobiales</taxon>
        <taxon>Rhizobiaceae</taxon>
        <taxon>Rhizobium/Agrobacterium group</taxon>
        <taxon>Rhizobium</taxon>
    </lineage>
</organism>
<proteinExistence type="predicted"/>
<name>A0A7G6RHT1_RHILV</name>